<dbReference type="InterPro" id="IPR000873">
    <property type="entry name" value="AMP-dep_synth/lig_dom"/>
</dbReference>
<dbReference type="Pfam" id="PF00501">
    <property type="entry name" value="AMP-binding"/>
    <property type="match status" value="1"/>
</dbReference>
<reference evidence="5 6" key="1">
    <citation type="submission" date="2016-10" db="EMBL/GenBank/DDBJ databases">
        <authorList>
            <person name="Varghese N."/>
            <person name="Submissions S."/>
        </authorList>
    </citation>
    <scope>NUCLEOTIDE SEQUENCE [LARGE SCALE GENOMIC DNA]</scope>
    <source>
        <strain evidence="5 6">RHA_55</strain>
    </source>
</reference>
<dbReference type="InterPro" id="IPR025110">
    <property type="entry name" value="AMP-bd_C"/>
</dbReference>
<evidence type="ECO:0000256" key="2">
    <source>
        <dbReference type="ARBA" id="ARBA00022598"/>
    </source>
</evidence>
<dbReference type="SUPFAM" id="SSF56801">
    <property type="entry name" value="Acetyl-CoA synthetase-like"/>
    <property type="match status" value="1"/>
</dbReference>
<dbReference type="Gene3D" id="3.30.300.30">
    <property type="match status" value="1"/>
</dbReference>
<dbReference type="RefSeq" id="WP_092443599.1">
    <property type="nucleotide sequence ID" value="NZ_LT629774.1"/>
</dbReference>
<accession>A0A1H1MHP9</accession>
<dbReference type="Pfam" id="PF13193">
    <property type="entry name" value="AMP-binding_C"/>
    <property type="match status" value="1"/>
</dbReference>
<evidence type="ECO:0000313" key="5">
    <source>
        <dbReference type="EMBL" id="SDR86303.1"/>
    </source>
</evidence>
<evidence type="ECO:0000259" key="4">
    <source>
        <dbReference type="Pfam" id="PF13193"/>
    </source>
</evidence>
<protein>
    <submittedName>
        <fullName evidence="5">Acyl-CoA synthetase (AMP-forming)/AMP-acid ligase II</fullName>
    </submittedName>
</protein>
<dbReference type="InterPro" id="IPR042099">
    <property type="entry name" value="ANL_N_sf"/>
</dbReference>
<dbReference type="InterPro" id="IPR045851">
    <property type="entry name" value="AMP-bd_C_sf"/>
</dbReference>
<evidence type="ECO:0000259" key="3">
    <source>
        <dbReference type="Pfam" id="PF00501"/>
    </source>
</evidence>
<dbReference type="AlphaFoldDB" id="A0A1H1MHP9"/>
<sequence length="486" mass="54202">MNVFDHLFDSSKTLDKDFLLSSKETVSFKKIYNESLKIASYLKQNQGENKHITLISANSVFFITAYLGILKSGNICVPLNFAIEQENLDEILSTIESTTVFISKPLQRKLEICSTIAIIDEEKTAAILEHQTILDFNIDFNHQRIAEIIFTSGSTGQPKGVMLSHQNIIANTDSIISYLKLTSKDIMCVVLPFFYCYGLSLLHTHLKVGGALVLNNSFIFLGSVIKDLKAYKCTGFAGVPSHFQILLKKSKTFKTETFPDLRYVTQAGGKLHPMYINEFGEAFPTKAFFVMYGQTEATARLSYLAPEFIKTKTSSIGKAIPNVELKIVNAKGEPAAIDEEGELLARGENIMVGYFKDTESTNNTITNNWLHTGDLATMDQDGFIYVVARKKEIIKVGGKRVSPKEIEDVILAIPEVEDCMITGFDDELLGEAILATIVITDVNKEKHMKDKILKECSNHLSAYKLPQKIEFVNTIKLTATGKKSIK</sequence>
<organism evidence="5 6">
    <name type="scientific">Winogradskyella sediminis</name>
    <dbReference type="NCBI Taxonomy" id="1382466"/>
    <lineage>
        <taxon>Bacteria</taxon>
        <taxon>Pseudomonadati</taxon>
        <taxon>Bacteroidota</taxon>
        <taxon>Flavobacteriia</taxon>
        <taxon>Flavobacteriales</taxon>
        <taxon>Flavobacteriaceae</taxon>
        <taxon>Winogradskyella</taxon>
    </lineage>
</organism>
<evidence type="ECO:0000313" key="6">
    <source>
        <dbReference type="Proteomes" id="UP000198963"/>
    </source>
</evidence>
<gene>
    <name evidence="5" type="ORF">SAMN04489797_0322</name>
</gene>
<dbReference type="EMBL" id="LT629774">
    <property type="protein sequence ID" value="SDR86303.1"/>
    <property type="molecule type" value="Genomic_DNA"/>
</dbReference>
<dbReference type="PANTHER" id="PTHR43201">
    <property type="entry name" value="ACYL-COA SYNTHETASE"/>
    <property type="match status" value="1"/>
</dbReference>
<keyword evidence="2 5" id="KW-0436">Ligase</keyword>
<keyword evidence="6" id="KW-1185">Reference proteome</keyword>
<comment type="similarity">
    <text evidence="1">Belongs to the ATP-dependent AMP-binding enzyme family.</text>
</comment>
<dbReference type="Proteomes" id="UP000198963">
    <property type="component" value="Chromosome I"/>
</dbReference>
<feature type="domain" description="AMP-binding enzyme C-terminal" evidence="4">
    <location>
        <begin position="405"/>
        <end position="482"/>
    </location>
</feature>
<dbReference type="STRING" id="1249933.SAMN04489797_0322"/>
<feature type="domain" description="AMP-dependent synthetase/ligase" evidence="3">
    <location>
        <begin position="12"/>
        <end position="355"/>
    </location>
</feature>
<dbReference type="PANTHER" id="PTHR43201:SF5">
    <property type="entry name" value="MEDIUM-CHAIN ACYL-COA LIGASE ACSF2, MITOCHONDRIAL"/>
    <property type="match status" value="1"/>
</dbReference>
<dbReference type="Gene3D" id="3.40.50.12780">
    <property type="entry name" value="N-terminal domain of ligase-like"/>
    <property type="match status" value="1"/>
</dbReference>
<dbReference type="InterPro" id="IPR020845">
    <property type="entry name" value="AMP-binding_CS"/>
</dbReference>
<dbReference type="PROSITE" id="PS00455">
    <property type="entry name" value="AMP_BINDING"/>
    <property type="match status" value="1"/>
</dbReference>
<dbReference type="GO" id="GO:0031956">
    <property type="term" value="F:medium-chain fatty acid-CoA ligase activity"/>
    <property type="evidence" value="ECO:0007669"/>
    <property type="project" value="TreeGrafter"/>
</dbReference>
<proteinExistence type="inferred from homology"/>
<name>A0A1H1MHP9_9FLAO</name>
<dbReference type="GO" id="GO:0006631">
    <property type="term" value="P:fatty acid metabolic process"/>
    <property type="evidence" value="ECO:0007669"/>
    <property type="project" value="TreeGrafter"/>
</dbReference>
<evidence type="ECO:0000256" key="1">
    <source>
        <dbReference type="ARBA" id="ARBA00006432"/>
    </source>
</evidence>